<dbReference type="PANTHER" id="PTHR42240">
    <property type="entry name" value="DUF211 DOMAIN-CONTAINING PROTEIN"/>
    <property type="match status" value="1"/>
</dbReference>
<gene>
    <name evidence="1" type="ORF">ENO26_08150</name>
</gene>
<evidence type="ECO:0008006" key="2">
    <source>
        <dbReference type="Google" id="ProtNLM"/>
    </source>
</evidence>
<dbReference type="InterPro" id="IPR023129">
    <property type="entry name" value="MTH889-like_dom_sf"/>
</dbReference>
<dbReference type="Pfam" id="PF02680">
    <property type="entry name" value="DUF211"/>
    <property type="match status" value="1"/>
</dbReference>
<accession>A0A7J2U5H1</accession>
<dbReference type="EMBL" id="DSEU01000056">
    <property type="protein sequence ID" value="HEM67513.1"/>
    <property type="molecule type" value="Genomic_DNA"/>
</dbReference>
<protein>
    <recommendedName>
        <fullName evidence="2">DUF211 domain-containing protein</fullName>
    </recommendedName>
</protein>
<reference evidence="1" key="1">
    <citation type="journal article" date="2020" name="mSystems">
        <title>Genome- and Community-Level Interaction Insights into Carbon Utilization and Element Cycling Functions of Hydrothermarchaeota in Hydrothermal Sediment.</title>
        <authorList>
            <person name="Zhou Z."/>
            <person name="Liu Y."/>
            <person name="Xu W."/>
            <person name="Pan J."/>
            <person name="Luo Z.H."/>
            <person name="Li M."/>
        </authorList>
    </citation>
    <scope>NUCLEOTIDE SEQUENCE [LARGE SCALE GENOMIC DNA]</scope>
    <source>
        <strain evidence="1">SpSt-125</strain>
    </source>
</reference>
<dbReference type="InterPro" id="IPR003831">
    <property type="entry name" value="DUF211"/>
</dbReference>
<dbReference type="PANTHER" id="PTHR42240:SF1">
    <property type="entry name" value="DUF211 DOMAIN-CONTAINING PROTEIN"/>
    <property type="match status" value="1"/>
</dbReference>
<comment type="caution">
    <text evidence="1">The sequence shown here is derived from an EMBL/GenBank/DDBJ whole genome shotgun (WGS) entry which is preliminary data.</text>
</comment>
<dbReference type="AlphaFoldDB" id="A0A7J2U5H1"/>
<organism evidence="1">
    <name type="scientific">Ignisphaera aggregans</name>
    <dbReference type="NCBI Taxonomy" id="334771"/>
    <lineage>
        <taxon>Archaea</taxon>
        <taxon>Thermoproteota</taxon>
        <taxon>Thermoprotei</taxon>
        <taxon>Desulfurococcales</taxon>
        <taxon>Desulfurococcaceae</taxon>
        <taxon>Ignisphaera</taxon>
    </lineage>
</organism>
<proteinExistence type="predicted"/>
<name>A0A7J2U5H1_9CREN</name>
<sequence>MGLTKLVLDALKTLKGPTIIEVAYHLLELDGVKNVDITVKEMNIEALSLTITIEGFNIDFEKVRDALEKLGVIIHSVNEVSASKD</sequence>
<dbReference type="SUPFAM" id="SSF160363">
    <property type="entry name" value="MTH889-like"/>
    <property type="match status" value="1"/>
</dbReference>
<evidence type="ECO:0000313" key="1">
    <source>
        <dbReference type="EMBL" id="HEM67513.1"/>
    </source>
</evidence>
<dbReference type="Gene3D" id="3.30.70.1340">
    <property type="entry name" value="MTH889-like domain"/>
    <property type="match status" value="1"/>
</dbReference>